<evidence type="ECO:0000256" key="4">
    <source>
        <dbReference type="PROSITE-ProRule" id="PRU00335"/>
    </source>
</evidence>
<feature type="domain" description="HTH tetR-type" evidence="5">
    <location>
        <begin position="8"/>
        <end position="68"/>
    </location>
</feature>
<evidence type="ECO:0000256" key="1">
    <source>
        <dbReference type="ARBA" id="ARBA00023015"/>
    </source>
</evidence>
<evidence type="ECO:0000256" key="2">
    <source>
        <dbReference type="ARBA" id="ARBA00023125"/>
    </source>
</evidence>
<organism evidence="6 7">
    <name type="scientific">Lacrimispora defluvii</name>
    <dbReference type="NCBI Taxonomy" id="2719233"/>
    <lineage>
        <taxon>Bacteria</taxon>
        <taxon>Bacillati</taxon>
        <taxon>Bacillota</taxon>
        <taxon>Clostridia</taxon>
        <taxon>Lachnospirales</taxon>
        <taxon>Lachnospiraceae</taxon>
        <taxon>Lacrimispora</taxon>
    </lineage>
</organism>
<dbReference type="Pfam" id="PF17922">
    <property type="entry name" value="TetR_C_17"/>
    <property type="match status" value="1"/>
</dbReference>
<evidence type="ECO:0000256" key="3">
    <source>
        <dbReference type="ARBA" id="ARBA00023163"/>
    </source>
</evidence>
<dbReference type="RefSeq" id="WP_018307462.1">
    <property type="nucleotide sequence ID" value="NZ_JAAOXG010000031.1"/>
</dbReference>
<keyword evidence="7" id="KW-1185">Reference proteome</keyword>
<feature type="DNA-binding region" description="H-T-H motif" evidence="4">
    <location>
        <begin position="31"/>
        <end position="50"/>
    </location>
</feature>
<evidence type="ECO:0000313" key="7">
    <source>
        <dbReference type="Proteomes" id="UP000539052"/>
    </source>
</evidence>
<dbReference type="PANTHER" id="PTHR47506:SF6">
    <property type="entry name" value="HTH-TYPE TRANSCRIPTIONAL REPRESSOR NEMR"/>
    <property type="match status" value="1"/>
</dbReference>
<gene>
    <name evidence="6" type="ORF">G9470_15085</name>
</gene>
<proteinExistence type="predicted"/>
<sequence>MALTAKGIEKKKYILGKAAAVFIRAGYTSVTMKDIVEECDISRGGLYKYYSSTKEIFEDILFAGKENDYFIFTKGMENGVNAVKILADFLQQQRSELLNIENTIRIAVYEFFLSHKNNVLDDMFKRYYAETVAIISQTLHYGISRNEIPKLTSDDVVKYANHIIILLEGLNILALSKQMSPELIDEQLDMIIKNLR</sequence>
<keyword evidence="2 4" id="KW-0238">DNA-binding</keyword>
<comment type="caution">
    <text evidence="6">The sequence shown here is derived from an EMBL/GenBank/DDBJ whole genome shotgun (WGS) entry which is preliminary data.</text>
</comment>
<dbReference type="InterPro" id="IPR041612">
    <property type="entry name" value="YfiR_C"/>
</dbReference>
<dbReference type="PRINTS" id="PR00455">
    <property type="entry name" value="HTHTETR"/>
</dbReference>
<dbReference type="Proteomes" id="UP000539052">
    <property type="component" value="Unassembled WGS sequence"/>
</dbReference>
<dbReference type="SUPFAM" id="SSF46689">
    <property type="entry name" value="Homeodomain-like"/>
    <property type="match status" value="1"/>
</dbReference>
<reference evidence="6 7" key="1">
    <citation type="submission" date="2020-03" db="EMBL/GenBank/DDBJ databases">
        <title>Genome Sequence of industrial isolate, B5A.</title>
        <authorList>
            <person name="Sharma S."/>
            <person name="Patil P.B."/>
            <person name="Korpole S."/>
        </authorList>
    </citation>
    <scope>NUCLEOTIDE SEQUENCE [LARGE SCALE GENOMIC DNA]</scope>
    <source>
        <strain evidence="6 7">PI-S10-B5A</strain>
    </source>
</reference>
<accession>A0ABX1VWB0</accession>
<dbReference type="Gene3D" id="1.10.10.60">
    <property type="entry name" value="Homeodomain-like"/>
    <property type="match status" value="1"/>
</dbReference>
<keyword evidence="3" id="KW-0804">Transcription</keyword>
<dbReference type="InterPro" id="IPR009057">
    <property type="entry name" value="Homeodomain-like_sf"/>
</dbReference>
<dbReference type="PANTHER" id="PTHR47506">
    <property type="entry name" value="TRANSCRIPTIONAL REGULATORY PROTEIN"/>
    <property type="match status" value="1"/>
</dbReference>
<name>A0ABX1VWB0_9FIRM</name>
<keyword evidence="1" id="KW-0805">Transcription regulation</keyword>
<dbReference type="EMBL" id="JAAOXG010000031">
    <property type="protein sequence ID" value="NNJ31112.1"/>
    <property type="molecule type" value="Genomic_DNA"/>
</dbReference>
<dbReference type="Pfam" id="PF00440">
    <property type="entry name" value="TetR_N"/>
    <property type="match status" value="1"/>
</dbReference>
<dbReference type="InterPro" id="IPR001647">
    <property type="entry name" value="HTH_TetR"/>
</dbReference>
<dbReference type="Gene3D" id="1.10.357.10">
    <property type="entry name" value="Tetracycline Repressor, domain 2"/>
    <property type="match status" value="1"/>
</dbReference>
<protein>
    <submittedName>
        <fullName evidence="6">TetR/AcrR family transcriptional regulator</fullName>
    </submittedName>
</protein>
<evidence type="ECO:0000259" key="5">
    <source>
        <dbReference type="PROSITE" id="PS50977"/>
    </source>
</evidence>
<dbReference type="PROSITE" id="PS50977">
    <property type="entry name" value="HTH_TETR_2"/>
    <property type="match status" value="1"/>
</dbReference>
<evidence type="ECO:0000313" key="6">
    <source>
        <dbReference type="EMBL" id="NNJ31112.1"/>
    </source>
</evidence>